<dbReference type="InterPro" id="IPR034457">
    <property type="entry name" value="Organic_radical-activating"/>
</dbReference>
<keyword evidence="4" id="KW-0479">Metal-binding</keyword>
<comment type="cofactor">
    <cofactor evidence="1">
        <name>[4Fe-4S] cluster</name>
        <dbReference type="ChEBI" id="CHEBI:49883"/>
    </cofactor>
</comment>
<evidence type="ECO:0000256" key="6">
    <source>
        <dbReference type="ARBA" id="ARBA00023014"/>
    </source>
</evidence>
<evidence type="ECO:0000256" key="5">
    <source>
        <dbReference type="ARBA" id="ARBA00023004"/>
    </source>
</evidence>
<evidence type="ECO:0000256" key="4">
    <source>
        <dbReference type="ARBA" id="ARBA00022723"/>
    </source>
</evidence>
<dbReference type="SFLD" id="SFLDG01063">
    <property type="entry name" value="activating_enzymes__group_1"/>
    <property type="match status" value="1"/>
</dbReference>
<keyword evidence="5" id="KW-0408">Iron</keyword>
<evidence type="ECO:0000313" key="8">
    <source>
        <dbReference type="EMBL" id="GIP19523.1"/>
    </source>
</evidence>
<accession>A0A920D1F1</accession>
<keyword evidence="6" id="KW-0411">Iron-sulfur</keyword>
<dbReference type="SFLD" id="SFLDG01066">
    <property type="entry name" value="organic_radical-activating_enz"/>
    <property type="match status" value="1"/>
</dbReference>
<dbReference type="PANTHER" id="PTHR30352:SF2">
    <property type="entry name" value="ANAEROBIC RIBONUCLEOSIDE-TRIPHOSPHATE REDUCTASE-ACTIVATING PROTEIN"/>
    <property type="match status" value="1"/>
</dbReference>
<dbReference type="GO" id="GO:0046872">
    <property type="term" value="F:metal ion binding"/>
    <property type="evidence" value="ECO:0007669"/>
    <property type="project" value="UniProtKB-KW"/>
</dbReference>
<dbReference type="SFLD" id="SFLDF00299">
    <property type="entry name" value="anaerobic_ribonucleoside-triph"/>
    <property type="match status" value="1"/>
</dbReference>
<reference evidence="8" key="1">
    <citation type="submission" date="2021-03" db="EMBL/GenBank/DDBJ databases">
        <title>Antimicrobial resistance genes in bacteria isolated from Japanese honey, and their potential for conferring macrolide and lincosamide resistance in the American foulbrood pathogen Paenibacillus larvae.</title>
        <authorList>
            <person name="Okamoto M."/>
            <person name="Kumagai M."/>
            <person name="Kanamori H."/>
            <person name="Takamatsu D."/>
        </authorList>
    </citation>
    <scope>NUCLEOTIDE SEQUENCE</scope>
    <source>
        <strain evidence="8">J40TS1</strain>
    </source>
</reference>
<gene>
    <name evidence="8" type="primary">nrdG_2</name>
    <name evidence="8" type="ORF">J40TS1_51650</name>
</gene>
<dbReference type="SUPFAM" id="SSF102114">
    <property type="entry name" value="Radical SAM enzymes"/>
    <property type="match status" value="1"/>
</dbReference>
<dbReference type="RefSeq" id="WP_213520350.1">
    <property type="nucleotide sequence ID" value="NZ_BOSE01000016.1"/>
</dbReference>
<sequence length="170" mass="18828">MKIRLAAPMTFDSIVDGPGLRTVLWTQGCLHHCKGCHNPQTHPLDGGIEVEQQEVIEQLQQAKLQRGLTISGGEPFLQAAALITIAEAARKLGLDVWAYTGFTWEQLHNSAAVDYYERLKLLRLIDVLVDGRYMQHKASVKLLFRGSANQRLIDVQQSLQAGEAVLLQGA</sequence>
<comment type="similarity">
    <text evidence="7">Belongs to the organic radical-activating enzymes family.</text>
</comment>
<evidence type="ECO:0000256" key="1">
    <source>
        <dbReference type="ARBA" id="ARBA00001966"/>
    </source>
</evidence>
<evidence type="ECO:0000313" key="9">
    <source>
        <dbReference type="Proteomes" id="UP000683139"/>
    </source>
</evidence>
<dbReference type="InterPro" id="IPR058240">
    <property type="entry name" value="rSAM_sf"/>
</dbReference>
<protein>
    <recommendedName>
        <fullName evidence="7">Anaerobic ribonucleoside-triphosphate reductase-activating protein</fullName>
        <ecNumber evidence="7">1.97.1.-</ecNumber>
    </recommendedName>
</protein>
<dbReference type="SFLD" id="SFLDS00029">
    <property type="entry name" value="Radical_SAM"/>
    <property type="match status" value="1"/>
</dbReference>
<dbReference type="PANTHER" id="PTHR30352">
    <property type="entry name" value="PYRUVATE FORMATE-LYASE-ACTIVATING ENZYME"/>
    <property type="match status" value="1"/>
</dbReference>
<dbReference type="CDD" id="cd01335">
    <property type="entry name" value="Radical_SAM"/>
    <property type="match status" value="1"/>
</dbReference>
<evidence type="ECO:0000256" key="7">
    <source>
        <dbReference type="PIRNR" id="PIRNR000368"/>
    </source>
</evidence>
<keyword evidence="2" id="KW-0004">4Fe-4S</keyword>
<comment type="function">
    <text evidence="7">Activation of anaerobic ribonucleoside-triphosphate reductase under anaerobic conditions by generation of an organic free radical, using S-adenosylmethionine and reduced flavodoxin as cosubstrates to produce 5'-deoxy-adenosine.</text>
</comment>
<dbReference type="GO" id="GO:0051539">
    <property type="term" value="F:4 iron, 4 sulfur cluster binding"/>
    <property type="evidence" value="ECO:0007669"/>
    <property type="project" value="UniProtKB-KW"/>
</dbReference>
<keyword evidence="9" id="KW-1185">Reference proteome</keyword>
<dbReference type="EMBL" id="BOSE01000016">
    <property type="protein sequence ID" value="GIP19523.1"/>
    <property type="molecule type" value="Genomic_DNA"/>
</dbReference>
<organism evidence="8 9">
    <name type="scientific">Paenibacillus montaniterrae</name>
    <dbReference type="NCBI Taxonomy" id="429341"/>
    <lineage>
        <taxon>Bacteria</taxon>
        <taxon>Bacillati</taxon>
        <taxon>Bacillota</taxon>
        <taxon>Bacilli</taxon>
        <taxon>Bacillales</taxon>
        <taxon>Paenibacillaceae</taxon>
        <taxon>Paenibacillus</taxon>
    </lineage>
</organism>
<keyword evidence="7" id="KW-0560">Oxidoreductase</keyword>
<dbReference type="Proteomes" id="UP000683139">
    <property type="component" value="Unassembled WGS sequence"/>
</dbReference>
<evidence type="ECO:0000256" key="2">
    <source>
        <dbReference type="ARBA" id="ARBA00022485"/>
    </source>
</evidence>
<dbReference type="GO" id="GO:0043365">
    <property type="term" value="F:[formate-C-acetyltransferase]-activating enzyme activity"/>
    <property type="evidence" value="ECO:0007669"/>
    <property type="project" value="InterPro"/>
</dbReference>
<dbReference type="InterPro" id="IPR007197">
    <property type="entry name" value="rSAM"/>
</dbReference>
<comment type="caution">
    <text evidence="8">The sequence shown here is derived from an EMBL/GenBank/DDBJ whole genome shotgun (WGS) entry which is preliminary data.</text>
</comment>
<dbReference type="InterPro" id="IPR012837">
    <property type="entry name" value="NrdG"/>
</dbReference>
<dbReference type="NCBIfam" id="TIGR02491">
    <property type="entry name" value="NrdG"/>
    <property type="match status" value="1"/>
</dbReference>
<dbReference type="InterPro" id="IPR013785">
    <property type="entry name" value="Aldolase_TIM"/>
</dbReference>
<dbReference type="EC" id="1.97.1.-" evidence="7"/>
<name>A0A920D1F1_9BACL</name>
<dbReference type="GO" id="GO:0004748">
    <property type="term" value="F:ribonucleoside-diphosphate reductase activity, thioredoxin disulfide as acceptor"/>
    <property type="evidence" value="ECO:0007669"/>
    <property type="project" value="TreeGrafter"/>
</dbReference>
<keyword evidence="3" id="KW-0949">S-adenosyl-L-methionine</keyword>
<dbReference type="AlphaFoldDB" id="A0A920D1F1"/>
<dbReference type="Gene3D" id="3.20.20.70">
    <property type="entry name" value="Aldolase class I"/>
    <property type="match status" value="1"/>
</dbReference>
<dbReference type="PIRSF" id="PIRSF000368">
    <property type="entry name" value="NrdG"/>
    <property type="match status" value="1"/>
</dbReference>
<evidence type="ECO:0000256" key="3">
    <source>
        <dbReference type="ARBA" id="ARBA00022691"/>
    </source>
</evidence>
<proteinExistence type="inferred from homology"/>
<dbReference type="Pfam" id="PF13353">
    <property type="entry name" value="Fer4_12"/>
    <property type="match status" value="1"/>
</dbReference>